<evidence type="ECO:0000313" key="11">
    <source>
        <dbReference type="Proteomes" id="UP000295765"/>
    </source>
</evidence>
<dbReference type="InterPro" id="IPR023025">
    <property type="entry name" value="Ser_Thr_transp_SstT"/>
</dbReference>
<keyword evidence="11" id="KW-1185">Reference proteome</keyword>
<comment type="similarity">
    <text evidence="9">Belongs to the dicarboxylate/amino acid:cation symporter (DAACS) (TC 2.A.23) family.</text>
</comment>
<evidence type="ECO:0000256" key="8">
    <source>
        <dbReference type="ARBA" id="ARBA00023136"/>
    </source>
</evidence>
<dbReference type="PANTHER" id="PTHR42865">
    <property type="entry name" value="PROTON/GLUTAMATE-ASPARTATE SYMPORTER"/>
    <property type="match status" value="1"/>
</dbReference>
<organism evidence="10 11">
    <name type="scientific">Plasticicumulans lactativorans</name>
    <dbReference type="NCBI Taxonomy" id="1133106"/>
    <lineage>
        <taxon>Bacteria</taxon>
        <taxon>Pseudomonadati</taxon>
        <taxon>Pseudomonadota</taxon>
        <taxon>Gammaproteobacteria</taxon>
        <taxon>Candidatus Competibacteraceae</taxon>
        <taxon>Plasticicumulans</taxon>
    </lineage>
</organism>
<feature type="transmembrane region" description="Helical" evidence="9">
    <location>
        <begin position="216"/>
        <end position="239"/>
    </location>
</feature>
<keyword evidence="5 9" id="KW-0769">Symport</keyword>
<dbReference type="FunFam" id="1.10.3860.10:FF:000003">
    <property type="entry name" value="Serine/threonine transporter sstT"/>
    <property type="match status" value="1"/>
</dbReference>
<dbReference type="InterPro" id="IPR001991">
    <property type="entry name" value="Na-dicarboxylate_symporter"/>
</dbReference>
<feature type="transmembrane region" description="Helical" evidence="9">
    <location>
        <begin position="289"/>
        <end position="314"/>
    </location>
</feature>
<sequence length="412" mass="42311">MTTAAPTALQRLLRLSLISQISIGLVLGVALALIAPGATSSVALFGDLFIAALKSVAPVLVFVLVTAAIASHEHGQPTHVRPILMLYVIGTLAAALVAVIASFAFPTTLVLNAPAATGTPPAGILVVLKNLLLSAVTNPFKALMEANFIGILAWAIALGMVLRHANAATRAMLNDLADAVSSIVHVVIRFAPLGIFGLVAATLGDSGLDALLGYGRLLLIIVGSMLFVALVVNPLIVFWKIRKNPYPLVLTCLRESAVTAFFTRSSAANIPVNMELCKRMGLHEDTYSISIPLGATVNMAGAAITISVMTLAAAHTLGMQVDILTALLLCIVSSFAAAGVSGVAGGSLLLIPMATSLFGISNDVAMQIVAIGFVISVVQDSTETALNSSTDVVLTAAGCAAASGEPLNLDFD</sequence>
<evidence type="ECO:0000256" key="6">
    <source>
        <dbReference type="ARBA" id="ARBA00022970"/>
    </source>
</evidence>
<accession>A0A4R2L300</accession>
<evidence type="ECO:0000256" key="1">
    <source>
        <dbReference type="ARBA" id="ARBA00004141"/>
    </source>
</evidence>
<dbReference type="PANTHER" id="PTHR42865:SF8">
    <property type="entry name" value="SERINE_THREONINE TRANSPORTER SSTT"/>
    <property type="match status" value="1"/>
</dbReference>
<evidence type="ECO:0000256" key="5">
    <source>
        <dbReference type="ARBA" id="ARBA00022847"/>
    </source>
</evidence>
<evidence type="ECO:0000256" key="4">
    <source>
        <dbReference type="ARBA" id="ARBA00022692"/>
    </source>
</evidence>
<feature type="transmembrane region" description="Helical" evidence="9">
    <location>
        <begin position="326"/>
        <end position="351"/>
    </location>
</feature>
<keyword evidence="3 9" id="KW-1003">Cell membrane</keyword>
<keyword evidence="8 9" id="KW-0472">Membrane</keyword>
<comment type="function">
    <text evidence="9">Involved in the import of serine and threonine into the cell, with the concomitant import of sodium (symport system).</text>
</comment>
<dbReference type="RefSeq" id="WP_132544717.1">
    <property type="nucleotide sequence ID" value="NZ_SLWY01000019.1"/>
</dbReference>
<gene>
    <name evidence="9" type="primary">sstT</name>
    <name evidence="10" type="ORF">EV699_11964</name>
</gene>
<keyword evidence="2 9" id="KW-0813">Transport</keyword>
<comment type="catalytic activity">
    <reaction evidence="9">
        <text>L-threonine(in) + Na(+)(in) = L-threonine(out) + Na(+)(out)</text>
        <dbReference type="Rhea" id="RHEA:69999"/>
        <dbReference type="ChEBI" id="CHEBI:29101"/>
        <dbReference type="ChEBI" id="CHEBI:57926"/>
    </reaction>
</comment>
<dbReference type="HAMAP" id="MF_01582">
    <property type="entry name" value="Ser_Thr_transp_SstT"/>
    <property type="match status" value="1"/>
</dbReference>
<feature type="transmembrane region" description="Helical" evidence="9">
    <location>
        <begin position="182"/>
        <end position="204"/>
    </location>
</feature>
<dbReference type="PRINTS" id="PR00173">
    <property type="entry name" value="EDTRNSPORT"/>
</dbReference>
<dbReference type="GO" id="GO:0015826">
    <property type="term" value="P:threonine transport"/>
    <property type="evidence" value="ECO:0007669"/>
    <property type="project" value="InterPro"/>
</dbReference>
<dbReference type="Gene3D" id="1.10.3860.10">
    <property type="entry name" value="Sodium:dicarboxylate symporter"/>
    <property type="match status" value="1"/>
</dbReference>
<reference evidence="10 11" key="1">
    <citation type="submission" date="2019-03" db="EMBL/GenBank/DDBJ databases">
        <title>Genomic Encyclopedia of Type Strains, Phase IV (KMG-IV): sequencing the most valuable type-strain genomes for metagenomic binning, comparative biology and taxonomic classification.</title>
        <authorList>
            <person name="Goeker M."/>
        </authorList>
    </citation>
    <scope>NUCLEOTIDE SEQUENCE [LARGE SCALE GENOMIC DNA]</scope>
    <source>
        <strain evidence="10 11">DSM 25287</strain>
    </source>
</reference>
<feature type="transmembrane region" description="Helical" evidence="9">
    <location>
        <begin position="144"/>
        <end position="162"/>
    </location>
</feature>
<dbReference type="OrthoDB" id="9768885at2"/>
<feature type="transmembrane region" description="Helical" evidence="9">
    <location>
        <begin position="357"/>
        <end position="378"/>
    </location>
</feature>
<proteinExistence type="inferred from homology"/>
<comment type="catalytic activity">
    <reaction evidence="9">
        <text>L-serine(in) + Na(+)(in) = L-serine(out) + Na(+)(out)</text>
        <dbReference type="Rhea" id="RHEA:29575"/>
        <dbReference type="ChEBI" id="CHEBI:29101"/>
        <dbReference type="ChEBI" id="CHEBI:33384"/>
    </reaction>
</comment>
<dbReference type="Pfam" id="PF00375">
    <property type="entry name" value="SDF"/>
    <property type="match status" value="1"/>
</dbReference>
<dbReference type="EMBL" id="SLWY01000019">
    <property type="protein sequence ID" value="TCO79607.1"/>
    <property type="molecule type" value="Genomic_DNA"/>
</dbReference>
<keyword evidence="4 9" id="KW-0812">Transmembrane</keyword>
<feature type="transmembrane region" description="Helical" evidence="9">
    <location>
        <begin position="12"/>
        <end position="36"/>
    </location>
</feature>
<dbReference type="Proteomes" id="UP000295765">
    <property type="component" value="Unassembled WGS sequence"/>
</dbReference>
<evidence type="ECO:0000313" key="10">
    <source>
        <dbReference type="EMBL" id="TCO79607.1"/>
    </source>
</evidence>
<dbReference type="SUPFAM" id="SSF118215">
    <property type="entry name" value="Proton glutamate symport protein"/>
    <property type="match status" value="1"/>
</dbReference>
<comment type="subcellular location">
    <subcellularLocation>
        <location evidence="9">Cell membrane</location>
        <topology evidence="9">Multi-pass membrane protein</topology>
    </subcellularLocation>
    <subcellularLocation>
        <location evidence="1">Membrane</location>
        <topology evidence="1">Multi-pass membrane protein</topology>
    </subcellularLocation>
</comment>
<protein>
    <recommendedName>
        <fullName evidence="9">Serine/threonine transporter SstT</fullName>
    </recommendedName>
    <alternativeName>
        <fullName evidence="9">Na(+)/serine-threonine symporter</fullName>
    </alternativeName>
</protein>
<dbReference type="GO" id="GO:0005886">
    <property type="term" value="C:plasma membrane"/>
    <property type="evidence" value="ECO:0007669"/>
    <property type="project" value="UniProtKB-SubCell"/>
</dbReference>
<keyword evidence="7 9" id="KW-1133">Transmembrane helix</keyword>
<name>A0A4R2L300_9GAMM</name>
<evidence type="ECO:0000256" key="9">
    <source>
        <dbReference type="HAMAP-Rule" id="MF_01582"/>
    </source>
</evidence>
<dbReference type="GO" id="GO:0032329">
    <property type="term" value="P:serine transport"/>
    <property type="evidence" value="ECO:0007669"/>
    <property type="project" value="InterPro"/>
</dbReference>
<dbReference type="GO" id="GO:0005295">
    <property type="term" value="F:neutral L-amino acid:sodium symporter activity"/>
    <property type="evidence" value="ECO:0007669"/>
    <property type="project" value="TreeGrafter"/>
</dbReference>
<evidence type="ECO:0000256" key="7">
    <source>
        <dbReference type="ARBA" id="ARBA00022989"/>
    </source>
</evidence>
<dbReference type="InterPro" id="IPR036458">
    <property type="entry name" value="Na:dicarbo_symporter_sf"/>
</dbReference>
<dbReference type="AlphaFoldDB" id="A0A4R2L300"/>
<comment type="caution">
    <text evidence="10">The sequence shown here is derived from an EMBL/GenBank/DDBJ whole genome shotgun (WGS) entry which is preliminary data.</text>
</comment>
<feature type="transmembrane region" description="Helical" evidence="9">
    <location>
        <begin position="83"/>
        <end position="105"/>
    </location>
</feature>
<evidence type="ECO:0000256" key="2">
    <source>
        <dbReference type="ARBA" id="ARBA00022448"/>
    </source>
</evidence>
<keyword evidence="6 9" id="KW-0029">Amino-acid transport</keyword>
<feature type="transmembrane region" description="Helical" evidence="9">
    <location>
        <begin position="48"/>
        <end position="71"/>
    </location>
</feature>
<dbReference type="NCBIfam" id="NF010151">
    <property type="entry name" value="PRK13628.1"/>
    <property type="match status" value="1"/>
</dbReference>
<evidence type="ECO:0000256" key="3">
    <source>
        <dbReference type="ARBA" id="ARBA00022475"/>
    </source>
</evidence>